<feature type="domain" description="ACT" evidence="1">
    <location>
        <begin position="5"/>
        <end position="78"/>
    </location>
</feature>
<gene>
    <name evidence="2" type="ORF">GCM10023195_69620</name>
</gene>
<comment type="caution">
    <text evidence="2">The sequence shown here is derived from an EMBL/GenBank/DDBJ whole genome shotgun (WGS) entry which is preliminary data.</text>
</comment>
<evidence type="ECO:0000259" key="1">
    <source>
        <dbReference type="PROSITE" id="PS51671"/>
    </source>
</evidence>
<sequence length="213" mass="22207">MPLLRIRLRLPDRPGSLGTVARTLGAAGADIVQVVVLERSGGRAVDDITVSWPKGASLDVLCDALVSVRGVEVDGVWQTHEAPGVFSDVEVVGQIAANPPNGVVALVEAVPKIFGGDWAAMLNQDGLVVHASWQAPDPLTLPVVPVSGARAFTGVDGIRYAFVPVGRSRQTLLLARVAAPPFHQTELERLIQLATAAEAVLGVGSSVIGRPVP</sequence>
<dbReference type="Gene3D" id="3.30.70.260">
    <property type="match status" value="1"/>
</dbReference>
<dbReference type="EMBL" id="BAABHJ010000030">
    <property type="protein sequence ID" value="GAA4615742.1"/>
    <property type="molecule type" value="Genomic_DNA"/>
</dbReference>
<dbReference type="PROSITE" id="PS51671">
    <property type="entry name" value="ACT"/>
    <property type="match status" value="1"/>
</dbReference>
<name>A0ABP8TW56_9ACTN</name>
<evidence type="ECO:0000313" key="3">
    <source>
        <dbReference type="Proteomes" id="UP001500212"/>
    </source>
</evidence>
<accession>A0ABP8TW56</accession>
<reference evidence="3" key="1">
    <citation type="journal article" date="2019" name="Int. J. Syst. Evol. Microbiol.">
        <title>The Global Catalogue of Microorganisms (GCM) 10K type strain sequencing project: providing services to taxonomists for standard genome sequencing and annotation.</title>
        <authorList>
            <consortium name="The Broad Institute Genomics Platform"/>
            <consortium name="The Broad Institute Genome Sequencing Center for Infectious Disease"/>
            <person name="Wu L."/>
            <person name="Ma J."/>
        </authorList>
    </citation>
    <scope>NUCLEOTIDE SEQUENCE [LARGE SCALE GENOMIC DNA]</scope>
    <source>
        <strain evidence="3">JCM 17938</strain>
    </source>
</reference>
<evidence type="ECO:0000313" key="2">
    <source>
        <dbReference type="EMBL" id="GAA4615742.1"/>
    </source>
</evidence>
<proteinExistence type="predicted"/>
<keyword evidence="3" id="KW-1185">Reference proteome</keyword>
<organism evidence="2 3">
    <name type="scientific">Actinoallomurus liliacearum</name>
    <dbReference type="NCBI Taxonomy" id="1080073"/>
    <lineage>
        <taxon>Bacteria</taxon>
        <taxon>Bacillati</taxon>
        <taxon>Actinomycetota</taxon>
        <taxon>Actinomycetes</taxon>
        <taxon>Streptosporangiales</taxon>
        <taxon>Thermomonosporaceae</taxon>
        <taxon>Actinoallomurus</taxon>
    </lineage>
</organism>
<dbReference type="InterPro" id="IPR045865">
    <property type="entry name" value="ACT-like_dom_sf"/>
</dbReference>
<protein>
    <recommendedName>
        <fullName evidence="1">ACT domain-containing protein</fullName>
    </recommendedName>
</protein>
<dbReference type="InterPro" id="IPR002912">
    <property type="entry name" value="ACT_dom"/>
</dbReference>
<dbReference type="Proteomes" id="UP001500212">
    <property type="component" value="Unassembled WGS sequence"/>
</dbReference>
<dbReference type="SUPFAM" id="SSF55021">
    <property type="entry name" value="ACT-like"/>
    <property type="match status" value="1"/>
</dbReference>